<feature type="region of interest" description="Disordered" evidence="2">
    <location>
        <begin position="1"/>
        <end position="28"/>
    </location>
</feature>
<dbReference type="AlphaFoldDB" id="A0A182ISG6"/>
<proteinExistence type="predicted"/>
<feature type="coiled-coil region" evidence="1">
    <location>
        <begin position="239"/>
        <end position="273"/>
    </location>
</feature>
<sequence>MEQSQNDEDEEMQTGIASGESQVGQNGPQQDEIVQKIQQLMYQDKAAAIAYFVNLIVIRLKRQKQLVLSNKQLKQALHDEQMMTKIQNIEEECRSGVNEIEKQRNFLASKLNDEYREISDQLQLFGKIRSQLKIDVGAGRAALDILNNRFNEMKEIARQQVVESNSLMTCYHTCKSELTGRLEQLKGQNDAEHASHNEAKPKQEIMIKGRDAKTMELSEKIKGTEEEFCKFQSETDQFIKQCQNMKLSNEQELADFQQEMDSFEKEIKLDYDERFPHYDKKKCQQKEEMQTLENEICIRQEQVRNLTEANERFRKLQEQRKQKCAEGGTIGSGGTKKLNSPGRAKMQSSENRAAKTESFDLDEIESYHYDNQMSLLSVPSNGILGQHFKKTKKK</sequence>
<feature type="compositionally biased region" description="Polar residues" evidence="2">
    <location>
        <begin position="15"/>
        <end position="28"/>
    </location>
</feature>
<feature type="compositionally biased region" description="Acidic residues" evidence="2">
    <location>
        <begin position="1"/>
        <end position="12"/>
    </location>
</feature>
<dbReference type="EnsemblMetazoa" id="AATE004627-RA">
    <property type="protein sequence ID" value="AATE004627-PA.1"/>
    <property type="gene ID" value="AATE004627"/>
</dbReference>
<evidence type="ECO:0000256" key="1">
    <source>
        <dbReference type="SAM" id="Coils"/>
    </source>
</evidence>
<evidence type="ECO:0000313" key="3">
    <source>
        <dbReference type="EnsemblMetazoa" id="AATE004627-PA.1"/>
    </source>
</evidence>
<protein>
    <submittedName>
        <fullName evidence="3">Uncharacterized protein</fullName>
    </submittedName>
</protein>
<keyword evidence="1" id="KW-0175">Coiled coil</keyword>
<reference evidence="3" key="1">
    <citation type="submission" date="2022-08" db="UniProtKB">
        <authorList>
            <consortium name="EnsemblMetazoa"/>
        </authorList>
    </citation>
    <scope>IDENTIFICATION</scope>
    <source>
        <strain evidence="3">EBRO</strain>
    </source>
</reference>
<dbReference type="STRING" id="41427.A0A182ISG6"/>
<feature type="region of interest" description="Disordered" evidence="2">
    <location>
        <begin position="318"/>
        <end position="360"/>
    </location>
</feature>
<name>A0A182ISG6_ANOAO</name>
<organism evidence="3">
    <name type="scientific">Anopheles atroparvus</name>
    <name type="common">European mosquito</name>
    <dbReference type="NCBI Taxonomy" id="41427"/>
    <lineage>
        <taxon>Eukaryota</taxon>
        <taxon>Metazoa</taxon>
        <taxon>Ecdysozoa</taxon>
        <taxon>Arthropoda</taxon>
        <taxon>Hexapoda</taxon>
        <taxon>Insecta</taxon>
        <taxon>Pterygota</taxon>
        <taxon>Neoptera</taxon>
        <taxon>Endopterygota</taxon>
        <taxon>Diptera</taxon>
        <taxon>Nematocera</taxon>
        <taxon>Culicoidea</taxon>
        <taxon>Culicidae</taxon>
        <taxon>Anophelinae</taxon>
        <taxon>Anopheles</taxon>
    </lineage>
</organism>
<evidence type="ECO:0000256" key="2">
    <source>
        <dbReference type="SAM" id="MobiDB-lite"/>
    </source>
</evidence>
<dbReference type="VEuPathDB" id="VectorBase:AATE004627"/>
<accession>A0A182ISG6</accession>